<sequence>MSELRRSTRARAREEAEAPPPEPVETPSKPATKAPRSKRKRPPATPRDATPAGSVSGAGQQIPGPLLPYRLLDGQPLPTLNEPQPLDLPSSEYQDVRQSGVLSASLQRSRAVWISGSNFRLFHAFFTPPKKVADRTPADKAAIQRQKDIVRNFPQLGGGVEAQLVIEPHTFPIRLYGPREFVRQAQKKPAPQYGQWPNHTQYPPYQQQPQQQYHDATPHSNPPPPQPRPPPPKPQPKPAPPRAPTTQTAAPDPVIHMLAQRAGTNPELKAVMKIVAAGQANADQLAFFQRHIQELTNILEKQKAEAAARPPSEPAPTPAPAPSSQAAPYQSPQQPPAVSHPPPNPPKPQPAPSAYKQSPQQQTPKSYPPATNQPTHHHHQAPPSQPRPPPHPNQYTYNQNYNQQQQHIAPMTSVAQPQRTSYRPLVFDFVEGNGDKFYLPSYSFMEWLPNNRGIKFSFLITKMKPKPEVAPAPMPSTPAPAPNSTLANAPPVQGTPHPPTASTPNATATKTTPHPQPAIQTPANPQQQSATPSTPTPNTHPTQGPTPHSNPTPLAGPTSQQPTPQQQATPQQPTPQTPQYTPPPRIEDFDEKHDIDNILFYRPLTLVLETSNPEILSSLPRAFRPLEVVQRYMDEVFDRCQRDGETFLAFRLPKEEVGAGGGGESVAGDMRPPVDKKVKLGGGAGQGWRRGSLVV</sequence>
<feature type="compositionally biased region" description="Basic and acidic residues" evidence="1">
    <location>
        <begin position="1"/>
        <end position="16"/>
    </location>
</feature>
<dbReference type="Pfam" id="PF24707">
    <property type="entry name" value="Swc3"/>
    <property type="match status" value="1"/>
</dbReference>
<feature type="compositionally biased region" description="Pro residues" evidence="1">
    <location>
        <begin position="383"/>
        <end position="392"/>
    </location>
</feature>
<dbReference type="PANTHER" id="PTHR28108">
    <property type="entry name" value="SWR1-COMPLEX PROTEIN 3"/>
    <property type="match status" value="1"/>
</dbReference>
<dbReference type="EMBL" id="MU006595">
    <property type="protein sequence ID" value="KAF2743643.1"/>
    <property type="molecule type" value="Genomic_DNA"/>
</dbReference>
<feature type="compositionally biased region" description="Pro residues" evidence="1">
    <location>
        <begin position="333"/>
        <end position="351"/>
    </location>
</feature>
<feature type="compositionally biased region" description="Low complexity" evidence="1">
    <location>
        <begin position="201"/>
        <end position="213"/>
    </location>
</feature>
<feature type="compositionally biased region" description="Low complexity" evidence="1">
    <location>
        <begin position="502"/>
        <end position="513"/>
    </location>
</feature>
<feature type="compositionally biased region" description="Low complexity" evidence="1">
    <location>
        <begin position="322"/>
        <end position="332"/>
    </location>
</feature>
<evidence type="ECO:0000313" key="3">
    <source>
        <dbReference type="EMBL" id="KAF2743643.1"/>
    </source>
</evidence>
<dbReference type="GO" id="GO:0140849">
    <property type="term" value="F:ATP-dependent H2AZ histone chaperone activity"/>
    <property type="evidence" value="ECO:0007669"/>
    <property type="project" value="InterPro"/>
</dbReference>
<feature type="compositionally biased region" description="Pro residues" evidence="1">
    <location>
        <begin position="311"/>
        <end position="321"/>
    </location>
</feature>
<gene>
    <name evidence="3" type="ORF">M011DRAFT_489579</name>
</gene>
<evidence type="ECO:0000259" key="2">
    <source>
        <dbReference type="Pfam" id="PF24707"/>
    </source>
</evidence>
<organism evidence="3 4">
    <name type="scientific">Sporormia fimetaria CBS 119925</name>
    <dbReference type="NCBI Taxonomy" id="1340428"/>
    <lineage>
        <taxon>Eukaryota</taxon>
        <taxon>Fungi</taxon>
        <taxon>Dikarya</taxon>
        <taxon>Ascomycota</taxon>
        <taxon>Pezizomycotina</taxon>
        <taxon>Dothideomycetes</taxon>
        <taxon>Pleosporomycetidae</taxon>
        <taxon>Pleosporales</taxon>
        <taxon>Sporormiaceae</taxon>
        <taxon>Sporormia</taxon>
    </lineage>
</organism>
<protein>
    <recommendedName>
        <fullName evidence="2">SWR1-complex protein 3 domain-containing protein</fullName>
    </recommendedName>
</protein>
<feature type="compositionally biased region" description="Low complexity" evidence="1">
    <location>
        <begin position="524"/>
        <end position="543"/>
    </location>
</feature>
<feature type="compositionally biased region" description="Low complexity" evidence="1">
    <location>
        <begin position="557"/>
        <end position="571"/>
    </location>
</feature>
<dbReference type="Proteomes" id="UP000799440">
    <property type="component" value="Unassembled WGS sequence"/>
</dbReference>
<dbReference type="PRINTS" id="PR01217">
    <property type="entry name" value="PRICHEXTENSN"/>
</dbReference>
<feature type="region of interest" description="Disordered" evidence="1">
    <location>
        <begin position="1"/>
        <end position="92"/>
    </location>
</feature>
<dbReference type="PANTHER" id="PTHR28108:SF1">
    <property type="entry name" value="SWR1-COMPLEX PROTEIN 3"/>
    <property type="match status" value="1"/>
</dbReference>
<dbReference type="InterPro" id="IPR037651">
    <property type="entry name" value="Swc3"/>
</dbReference>
<dbReference type="AlphaFoldDB" id="A0A6A6V0U5"/>
<dbReference type="OrthoDB" id="5338195at2759"/>
<dbReference type="GO" id="GO:0000812">
    <property type="term" value="C:Swr1 complex"/>
    <property type="evidence" value="ECO:0007669"/>
    <property type="project" value="InterPro"/>
</dbReference>
<feature type="region of interest" description="Disordered" evidence="1">
    <location>
        <begin position="185"/>
        <end position="252"/>
    </location>
</feature>
<accession>A0A6A6V0U5</accession>
<feature type="compositionally biased region" description="Pro residues" evidence="1">
    <location>
        <begin position="572"/>
        <end position="584"/>
    </location>
</feature>
<feature type="compositionally biased region" description="Low complexity" evidence="1">
    <location>
        <begin position="482"/>
        <end position="491"/>
    </location>
</feature>
<reference evidence="3" key="1">
    <citation type="journal article" date="2020" name="Stud. Mycol.">
        <title>101 Dothideomycetes genomes: a test case for predicting lifestyles and emergence of pathogens.</title>
        <authorList>
            <person name="Haridas S."/>
            <person name="Albert R."/>
            <person name="Binder M."/>
            <person name="Bloem J."/>
            <person name="Labutti K."/>
            <person name="Salamov A."/>
            <person name="Andreopoulos B."/>
            <person name="Baker S."/>
            <person name="Barry K."/>
            <person name="Bills G."/>
            <person name="Bluhm B."/>
            <person name="Cannon C."/>
            <person name="Castanera R."/>
            <person name="Culley D."/>
            <person name="Daum C."/>
            <person name="Ezra D."/>
            <person name="Gonzalez J."/>
            <person name="Henrissat B."/>
            <person name="Kuo A."/>
            <person name="Liang C."/>
            <person name="Lipzen A."/>
            <person name="Lutzoni F."/>
            <person name="Magnuson J."/>
            <person name="Mondo S."/>
            <person name="Nolan M."/>
            <person name="Ohm R."/>
            <person name="Pangilinan J."/>
            <person name="Park H.-J."/>
            <person name="Ramirez L."/>
            <person name="Alfaro M."/>
            <person name="Sun H."/>
            <person name="Tritt A."/>
            <person name="Yoshinaga Y."/>
            <person name="Zwiers L.-H."/>
            <person name="Turgeon B."/>
            <person name="Goodwin S."/>
            <person name="Spatafora J."/>
            <person name="Crous P."/>
            <person name="Grigoriev I."/>
        </authorList>
    </citation>
    <scope>NUCLEOTIDE SEQUENCE</scope>
    <source>
        <strain evidence="3">CBS 119925</strain>
    </source>
</reference>
<proteinExistence type="predicted"/>
<feature type="region of interest" description="Disordered" evidence="1">
    <location>
        <begin position="468"/>
        <end position="589"/>
    </location>
</feature>
<keyword evidence="4" id="KW-1185">Reference proteome</keyword>
<evidence type="ECO:0000256" key="1">
    <source>
        <dbReference type="SAM" id="MobiDB-lite"/>
    </source>
</evidence>
<feature type="compositionally biased region" description="Pro residues" evidence="1">
    <location>
        <begin position="220"/>
        <end position="243"/>
    </location>
</feature>
<name>A0A6A6V0U5_9PLEO</name>
<dbReference type="InterPro" id="IPR057558">
    <property type="entry name" value="Swc3_dom"/>
</dbReference>
<feature type="compositionally biased region" description="Polar residues" evidence="1">
    <location>
        <begin position="355"/>
        <end position="365"/>
    </location>
</feature>
<feature type="domain" description="SWR1-complex protein 3" evidence="2">
    <location>
        <begin position="68"/>
        <end position="176"/>
    </location>
</feature>
<feature type="region of interest" description="Disordered" evidence="1">
    <location>
        <begin position="301"/>
        <end position="397"/>
    </location>
</feature>
<evidence type="ECO:0000313" key="4">
    <source>
        <dbReference type="Proteomes" id="UP000799440"/>
    </source>
</evidence>
<feature type="compositionally biased region" description="Pro residues" evidence="1">
    <location>
        <begin position="468"/>
        <end position="481"/>
    </location>
</feature>